<evidence type="ECO:0008006" key="3">
    <source>
        <dbReference type="Google" id="ProtNLM"/>
    </source>
</evidence>
<dbReference type="Proteomes" id="UP001208689">
    <property type="component" value="Chromosome"/>
</dbReference>
<evidence type="ECO:0000313" key="2">
    <source>
        <dbReference type="Proteomes" id="UP001208689"/>
    </source>
</evidence>
<name>A0ABY6I1D2_9ARCH</name>
<reference evidence="1" key="1">
    <citation type="submission" date="2022-09" db="EMBL/GenBank/DDBJ databases">
        <title>Actin cytoskeleton and complex cell architecture in an #Asgard archaeon.</title>
        <authorList>
            <person name="Ponce Toledo R.I."/>
            <person name="Schleper C."/>
            <person name="Rodrigues Oliveira T."/>
            <person name="Wollweber F."/>
            <person name="Xu J."/>
            <person name="Rittmann S."/>
            <person name="Klingl A."/>
            <person name="Pilhofer M."/>
        </authorList>
    </citation>
    <scope>NUCLEOTIDE SEQUENCE</scope>
    <source>
        <strain evidence="1">B-35</strain>
    </source>
</reference>
<protein>
    <recommendedName>
        <fullName evidence="3">DUF2357 domain-containing protein</fullName>
    </recommendedName>
</protein>
<accession>A0ABY6I1D2</accession>
<proteinExistence type="predicted"/>
<sequence length="198" mass="24237">MPKENIITEQIGLFKITENEFWFNSEGLEYIYPILEVNILIERPKYEGPYLKIIYKDGNRQPKSLQGFHSRISVAFERAYDIHEKRLYFKLIQELLSELQPNDEILLEEAIKIVREEFKLLNYKRRQIQDHQRKPRKEIRDNYFETLFRFIDSNIPEFEYVRLKRTIRIKSDISKVIKEIDTLFEEWESNPKNFKNRE</sequence>
<organism evidence="1 2">
    <name type="scientific">Candidatus Lokiarchaeum ossiferum</name>
    <dbReference type="NCBI Taxonomy" id="2951803"/>
    <lineage>
        <taxon>Archaea</taxon>
        <taxon>Promethearchaeati</taxon>
        <taxon>Promethearchaeota</taxon>
        <taxon>Promethearchaeia</taxon>
        <taxon>Promethearchaeales</taxon>
        <taxon>Promethearchaeaceae</taxon>
        <taxon>Candidatus Lokiarchaeum</taxon>
    </lineage>
</organism>
<evidence type="ECO:0000313" key="1">
    <source>
        <dbReference type="EMBL" id="UYP48619.1"/>
    </source>
</evidence>
<dbReference type="EMBL" id="CP104013">
    <property type="protein sequence ID" value="UYP48619.1"/>
    <property type="molecule type" value="Genomic_DNA"/>
</dbReference>
<gene>
    <name evidence="1" type="ORF">NEF87_004904</name>
</gene>
<keyword evidence="2" id="KW-1185">Reference proteome</keyword>